<dbReference type="AlphaFoldDB" id="A0A0A9AHI9"/>
<evidence type="ECO:0000313" key="1">
    <source>
        <dbReference type="EMBL" id="JAD46562.1"/>
    </source>
</evidence>
<reference evidence="1" key="1">
    <citation type="submission" date="2014-09" db="EMBL/GenBank/DDBJ databases">
        <authorList>
            <person name="Magalhaes I.L.F."/>
            <person name="Oliveira U."/>
            <person name="Santos F.R."/>
            <person name="Vidigal T.H.D.A."/>
            <person name="Brescovit A.D."/>
            <person name="Santos A.J."/>
        </authorList>
    </citation>
    <scope>NUCLEOTIDE SEQUENCE</scope>
    <source>
        <tissue evidence="1">Shoot tissue taken approximately 20 cm above the soil surface</tissue>
    </source>
</reference>
<organism evidence="1">
    <name type="scientific">Arundo donax</name>
    <name type="common">Giant reed</name>
    <name type="synonym">Donax arundinaceus</name>
    <dbReference type="NCBI Taxonomy" id="35708"/>
    <lineage>
        <taxon>Eukaryota</taxon>
        <taxon>Viridiplantae</taxon>
        <taxon>Streptophyta</taxon>
        <taxon>Embryophyta</taxon>
        <taxon>Tracheophyta</taxon>
        <taxon>Spermatophyta</taxon>
        <taxon>Magnoliopsida</taxon>
        <taxon>Liliopsida</taxon>
        <taxon>Poales</taxon>
        <taxon>Poaceae</taxon>
        <taxon>PACMAD clade</taxon>
        <taxon>Arundinoideae</taxon>
        <taxon>Arundineae</taxon>
        <taxon>Arundo</taxon>
    </lineage>
</organism>
<accession>A0A0A9AHI9</accession>
<dbReference type="EMBL" id="GBRH01251333">
    <property type="protein sequence ID" value="JAD46562.1"/>
    <property type="molecule type" value="Transcribed_RNA"/>
</dbReference>
<name>A0A0A9AHI9_ARUDO</name>
<protein>
    <submittedName>
        <fullName evidence="1">Uncharacterized protein</fullName>
    </submittedName>
</protein>
<sequence length="65" mass="7578">MQRCLRWRSCPWIHQASYSVPVDGDDGRNTSRKQARYVEFWPASRFRPASLSLVSGLERERLLPG</sequence>
<reference evidence="1" key="2">
    <citation type="journal article" date="2015" name="Data Brief">
        <title>Shoot transcriptome of the giant reed, Arundo donax.</title>
        <authorList>
            <person name="Barrero R.A."/>
            <person name="Guerrero F.D."/>
            <person name="Moolhuijzen P."/>
            <person name="Goolsby J.A."/>
            <person name="Tidwell J."/>
            <person name="Bellgard S.E."/>
            <person name="Bellgard M.I."/>
        </authorList>
    </citation>
    <scope>NUCLEOTIDE SEQUENCE</scope>
    <source>
        <tissue evidence="1">Shoot tissue taken approximately 20 cm above the soil surface</tissue>
    </source>
</reference>
<proteinExistence type="predicted"/>